<name>A0A1G8R3J2_9BACI</name>
<feature type="transmembrane region" description="Helical" evidence="1">
    <location>
        <begin position="119"/>
        <end position="139"/>
    </location>
</feature>
<organism evidence="2 3">
    <name type="scientific">Salimicrobium halophilum</name>
    <dbReference type="NCBI Taxonomy" id="86666"/>
    <lineage>
        <taxon>Bacteria</taxon>
        <taxon>Bacillati</taxon>
        <taxon>Bacillota</taxon>
        <taxon>Bacilli</taxon>
        <taxon>Bacillales</taxon>
        <taxon>Bacillaceae</taxon>
        <taxon>Salimicrobium</taxon>
    </lineage>
</organism>
<accession>A0A1G8R3J2</accession>
<evidence type="ECO:0000256" key="1">
    <source>
        <dbReference type="SAM" id="Phobius"/>
    </source>
</evidence>
<feature type="transmembrane region" description="Helical" evidence="1">
    <location>
        <begin position="67"/>
        <end position="85"/>
    </location>
</feature>
<gene>
    <name evidence="2" type="ORF">SAMN04490247_0800</name>
</gene>
<sequence>MNWLSGFFVVLILFVIPITLAKTADTLHQRLFRKWPDKVVFLLLVITTILFEALLTWTVAWQTEMSYGDSHFTVSFLLLILVWFMEFNREMENREATSQNVGFGSGEKTYEIEAFSFRVTPISIGMGLYFAAGLIFFLLL</sequence>
<dbReference type="EMBL" id="FNEV01000002">
    <property type="protein sequence ID" value="SDJ11554.1"/>
    <property type="molecule type" value="Genomic_DNA"/>
</dbReference>
<keyword evidence="1" id="KW-1133">Transmembrane helix</keyword>
<protein>
    <submittedName>
        <fullName evidence="2">Uncharacterized protein</fullName>
    </submittedName>
</protein>
<evidence type="ECO:0000313" key="3">
    <source>
        <dbReference type="Proteomes" id="UP000199225"/>
    </source>
</evidence>
<keyword evidence="1" id="KW-0472">Membrane</keyword>
<keyword evidence="3" id="KW-1185">Reference proteome</keyword>
<evidence type="ECO:0000313" key="2">
    <source>
        <dbReference type="EMBL" id="SDJ11554.1"/>
    </source>
</evidence>
<dbReference type="STRING" id="86666.SAMN04490247_0800"/>
<dbReference type="Proteomes" id="UP000199225">
    <property type="component" value="Unassembled WGS sequence"/>
</dbReference>
<reference evidence="3" key="1">
    <citation type="submission" date="2016-10" db="EMBL/GenBank/DDBJ databases">
        <authorList>
            <person name="Varghese N."/>
            <person name="Submissions S."/>
        </authorList>
    </citation>
    <scope>NUCLEOTIDE SEQUENCE [LARGE SCALE GENOMIC DNA]</scope>
    <source>
        <strain evidence="3">DSM 4771</strain>
    </source>
</reference>
<dbReference type="RefSeq" id="WP_093192318.1">
    <property type="nucleotide sequence ID" value="NZ_FNEV01000002.1"/>
</dbReference>
<feature type="transmembrane region" description="Helical" evidence="1">
    <location>
        <begin position="39"/>
        <end position="60"/>
    </location>
</feature>
<proteinExistence type="predicted"/>
<keyword evidence="1" id="KW-0812">Transmembrane</keyword>
<dbReference type="AlphaFoldDB" id="A0A1G8R3J2"/>